<keyword evidence="2" id="KW-0732">Signal</keyword>
<gene>
    <name evidence="3" type="ORF">PLBR_LOCUS4053</name>
</gene>
<evidence type="ECO:0000313" key="3">
    <source>
        <dbReference type="EMBL" id="SPQ96838.1"/>
    </source>
</evidence>
<accession>A0A3P3Y9J3</accession>
<feature type="transmembrane region" description="Helical" evidence="1">
    <location>
        <begin position="46"/>
        <end position="69"/>
    </location>
</feature>
<evidence type="ECO:0000256" key="1">
    <source>
        <dbReference type="SAM" id="Phobius"/>
    </source>
</evidence>
<dbReference type="Proteomes" id="UP000290189">
    <property type="component" value="Unassembled WGS sequence"/>
</dbReference>
<reference evidence="3 4" key="1">
    <citation type="submission" date="2018-03" db="EMBL/GenBank/DDBJ databases">
        <authorList>
            <person name="Fogelqvist J."/>
        </authorList>
    </citation>
    <scope>NUCLEOTIDE SEQUENCE [LARGE SCALE GENOMIC DNA]</scope>
</reference>
<dbReference type="AlphaFoldDB" id="A0A3P3Y9J3"/>
<feature type="transmembrane region" description="Helical" evidence="1">
    <location>
        <begin position="90"/>
        <end position="113"/>
    </location>
</feature>
<evidence type="ECO:0008006" key="5">
    <source>
        <dbReference type="Google" id="ProtNLM"/>
    </source>
</evidence>
<protein>
    <recommendedName>
        <fullName evidence="5">DUF4126 domain-containing protein</fullName>
    </recommendedName>
</protein>
<dbReference type="EMBL" id="OVEO01000006">
    <property type="protein sequence ID" value="SPQ96838.1"/>
    <property type="molecule type" value="Genomic_DNA"/>
</dbReference>
<keyword evidence="1" id="KW-0812">Transmembrane</keyword>
<geneLocation type="mitochondrion" evidence="3"/>
<keyword evidence="1" id="KW-0472">Membrane</keyword>
<name>A0A3P3Y9J3_PLABS</name>
<keyword evidence="1" id="KW-1133">Transmembrane helix</keyword>
<organism evidence="3 4">
    <name type="scientific">Plasmodiophora brassicae</name>
    <name type="common">Clubroot disease agent</name>
    <dbReference type="NCBI Taxonomy" id="37360"/>
    <lineage>
        <taxon>Eukaryota</taxon>
        <taxon>Sar</taxon>
        <taxon>Rhizaria</taxon>
        <taxon>Endomyxa</taxon>
        <taxon>Phytomyxea</taxon>
        <taxon>Plasmodiophorida</taxon>
        <taxon>Plasmodiophoridae</taxon>
        <taxon>Plasmodiophora</taxon>
    </lineage>
</organism>
<proteinExistence type="predicted"/>
<evidence type="ECO:0000313" key="4">
    <source>
        <dbReference type="Proteomes" id="UP000290189"/>
    </source>
</evidence>
<feature type="chain" id="PRO_5018235448" description="DUF4126 domain-containing protein" evidence="2">
    <location>
        <begin position="25"/>
        <end position="232"/>
    </location>
</feature>
<evidence type="ECO:0000256" key="2">
    <source>
        <dbReference type="SAM" id="SignalP"/>
    </source>
</evidence>
<keyword evidence="3" id="KW-0496">Mitochondrion</keyword>
<sequence length="232" mass="23096">MSSGAGRAAVVAVVMLCYCVFADTASKEADAASRVLVKRHLLKAVVAEAASVGLGVGAAASVLSAVGLDAVAKELQRGGYSGRLPDGNKVILAGGFGMSLGMSLAGLASSIYAKAQLHLAVGESAINYLDKGSPHPAKSNARVAQKLALAAVSNGISSVALTKSIPVTGAFLLAGSGYYGLKSLMFDNGGSSKTANSKARSKKSAKSLQSTGATAVPSLLAASTITAFVVCF</sequence>
<feature type="signal peptide" evidence="2">
    <location>
        <begin position="1"/>
        <end position="24"/>
    </location>
</feature>